<reference evidence="2" key="2">
    <citation type="journal article" date="2023" name="IMA Fungus">
        <title>Comparative genomic study of the Penicillium genus elucidates a diverse pangenome and 15 lateral gene transfer events.</title>
        <authorList>
            <person name="Petersen C."/>
            <person name="Sorensen T."/>
            <person name="Nielsen M.R."/>
            <person name="Sondergaard T.E."/>
            <person name="Sorensen J.L."/>
            <person name="Fitzpatrick D.A."/>
            <person name="Frisvad J.C."/>
            <person name="Nielsen K.L."/>
        </authorList>
    </citation>
    <scope>NUCLEOTIDE SEQUENCE</scope>
    <source>
        <strain evidence="2">IBT 30728</strain>
    </source>
</reference>
<organism evidence="2 3">
    <name type="scientific">Penicillium diatomitis</name>
    <dbReference type="NCBI Taxonomy" id="2819901"/>
    <lineage>
        <taxon>Eukaryota</taxon>
        <taxon>Fungi</taxon>
        <taxon>Dikarya</taxon>
        <taxon>Ascomycota</taxon>
        <taxon>Pezizomycotina</taxon>
        <taxon>Eurotiomycetes</taxon>
        <taxon>Eurotiomycetidae</taxon>
        <taxon>Eurotiales</taxon>
        <taxon>Aspergillaceae</taxon>
        <taxon>Penicillium</taxon>
    </lineage>
</organism>
<keyword evidence="3" id="KW-1185">Reference proteome</keyword>
<dbReference type="RefSeq" id="XP_056791613.1">
    <property type="nucleotide sequence ID" value="XM_056934072.1"/>
</dbReference>
<gene>
    <name evidence="2" type="ORF">N7539_004470</name>
</gene>
<name>A0A9X0BYA2_9EURO</name>
<dbReference type="EMBL" id="JAPWDQ010000004">
    <property type="protein sequence ID" value="KAJ5489580.1"/>
    <property type="molecule type" value="Genomic_DNA"/>
</dbReference>
<accession>A0A9X0BYA2</accession>
<evidence type="ECO:0000313" key="2">
    <source>
        <dbReference type="EMBL" id="KAJ5489580.1"/>
    </source>
</evidence>
<dbReference type="GeneID" id="81624321"/>
<evidence type="ECO:0000313" key="3">
    <source>
        <dbReference type="Proteomes" id="UP001148312"/>
    </source>
</evidence>
<reference evidence="2" key="1">
    <citation type="submission" date="2022-12" db="EMBL/GenBank/DDBJ databases">
        <authorList>
            <person name="Petersen C."/>
        </authorList>
    </citation>
    <scope>NUCLEOTIDE SEQUENCE</scope>
    <source>
        <strain evidence="2">IBT 30728</strain>
    </source>
</reference>
<dbReference type="Proteomes" id="UP001148312">
    <property type="component" value="Unassembled WGS sequence"/>
</dbReference>
<dbReference type="AlphaFoldDB" id="A0A9X0BYA2"/>
<sequence>MDIISTVDQKWQARALTPRATAYRSPTYEHSNSDVSSYGSSWDILVGSNVQMNGLIVTPLPSRTGDTVYRIHSIQNMKLHITPRSETNPNGAQAGDHRTDDLLTTPYAANATVRA</sequence>
<protein>
    <submittedName>
        <fullName evidence="2">Uncharacterized protein</fullName>
    </submittedName>
</protein>
<comment type="caution">
    <text evidence="2">The sequence shown here is derived from an EMBL/GenBank/DDBJ whole genome shotgun (WGS) entry which is preliminary data.</text>
</comment>
<proteinExistence type="predicted"/>
<evidence type="ECO:0000256" key="1">
    <source>
        <dbReference type="SAM" id="MobiDB-lite"/>
    </source>
</evidence>
<feature type="region of interest" description="Disordered" evidence="1">
    <location>
        <begin position="82"/>
        <end position="105"/>
    </location>
</feature>